<dbReference type="Proteomes" id="UP001317870">
    <property type="component" value="Chromosome"/>
</dbReference>
<proteinExistence type="inferred from homology"/>
<feature type="domain" description="CdaR GGDEF-like" evidence="3">
    <location>
        <begin position="324"/>
        <end position="432"/>
    </location>
</feature>
<evidence type="ECO:0000256" key="1">
    <source>
        <dbReference type="ARBA" id="ARBA00006754"/>
    </source>
</evidence>
<evidence type="ECO:0000259" key="2">
    <source>
        <dbReference type="Pfam" id="PF13556"/>
    </source>
</evidence>
<dbReference type="SUPFAM" id="SSF55781">
    <property type="entry name" value="GAF domain-like"/>
    <property type="match status" value="1"/>
</dbReference>
<protein>
    <recommendedName>
        <fullName evidence="6">Transcriptional regulator</fullName>
    </recommendedName>
</protein>
<dbReference type="EMBL" id="AP026978">
    <property type="protein sequence ID" value="BDT98674.1"/>
    <property type="molecule type" value="Genomic_DNA"/>
</dbReference>
<dbReference type="Gene3D" id="3.30.450.40">
    <property type="match status" value="1"/>
</dbReference>
<evidence type="ECO:0000259" key="3">
    <source>
        <dbReference type="Pfam" id="PF17853"/>
    </source>
</evidence>
<keyword evidence="5" id="KW-1185">Reference proteome</keyword>
<dbReference type="Pfam" id="PF13556">
    <property type="entry name" value="HTH_30"/>
    <property type="match status" value="1"/>
</dbReference>
<sequence>MTQYASSKVDDAPAPVSASALCALGAMSALLSGDHREPDILRIAAESVSSAGCCDALGCYRLVGGEYRLGTGQSAPPDLDAQLRARNGAGRLRLPGRRWAWALPLRDRSGVVGAIVVGADREPSQEEMFLLTVLARLASVALADGMRRERAAAVAADLTEVNERLSATVLWLRRRTHVQEVLSDAAAYGGGEQGIADALGQLTGLPVAVEDPFGNLRAWSGPGRPDPYPKAPPRQREQLLRRLAAHNGPLRVRDRVIILVKPRTEILGTLALIDPDDTAVDAEIFALAYSSTMLGLELAHQRNLAEIELRLRRELVDDLLSGADGDSAFARAEALGYDLHGEHYVVLVHGVDSASAEAVARAATALELPFLHGRRSGMVVLITDRRPDPAALHRTVRAHLDTAPVAIGISGRCARPADFVRAFDDARHAIDIRLRSPTPDGATAYDELGFYRLIDAARTDGRVERFIREWLGLLLDYDRDRNADLVYTLSQYLECGGNYDDSAAALHIHRSTLRYRLGRIRQLTGFDLRDVDTRFTLQAATRAWRFLSSTAPPDRPSRATDRTTPD</sequence>
<dbReference type="Pfam" id="PF17853">
    <property type="entry name" value="GGDEF_2"/>
    <property type="match status" value="1"/>
</dbReference>
<reference evidence="4 5" key="1">
    <citation type="submission" date="2022-11" db="EMBL/GenBank/DDBJ databases">
        <title>Genome Sequencing of Nocardia sp. ON39_IFM12276 and assembly.</title>
        <authorList>
            <person name="Shimojima M."/>
            <person name="Toyokawa M."/>
            <person name="Uesaka K."/>
        </authorList>
    </citation>
    <scope>NUCLEOTIDE SEQUENCE [LARGE SCALE GENOMIC DNA]</scope>
    <source>
        <strain evidence="4 5">IFM 12276</strain>
    </source>
</reference>
<dbReference type="Gene3D" id="1.10.10.2840">
    <property type="entry name" value="PucR C-terminal helix-turn-helix domain"/>
    <property type="match status" value="1"/>
</dbReference>
<dbReference type="RefSeq" id="WP_281878730.1">
    <property type="nucleotide sequence ID" value="NZ_AP026978.1"/>
</dbReference>
<evidence type="ECO:0000313" key="4">
    <source>
        <dbReference type="EMBL" id="BDT98674.1"/>
    </source>
</evidence>
<gene>
    <name evidence="4" type="ORF">IFM12276_17030</name>
</gene>
<evidence type="ECO:0008006" key="6">
    <source>
        <dbReference type="Google" id="ProtNLM"/>
    </source>
</evidence>
<organism evidence="4 5">
    <name type="scientific">Nocardia sputorum</name>
    <dbReference type="NCBI Taxonomy" id="2984338"/>
    <lineage>
        <taxon>Bacteria</taxon>
        <taxon>Bacillati</taxon>
        <taxon>Actinomycetota</taxon>
        <taxon>Actinomycetes</taxon>
        <taxon>Mycobacteriales</taxon>
        <taxon>Nocardiaceae</taxon>
        <taxon>Nocardia</taxon>
    </lineage>
</organism>
<dbReference type="InterPro" id="IPR041522">
    <property type="entry name" value="CdaR_GGDEF"/>
</dbReference>
<evidence type="ECO:0000313" key="5">
    <source>
        <dbReference type="Proteomes" id="UP001317870"/>
    </source>
</evidence>
<name>A0ABM8CUN0_9NOCA</name>
<dbReference type="PANTHER" id="PTHR33744">
    <property type="entry name" value="CARBOHYDRATE DIACID REGULATOR"/>
    <property type="match status" value="1"/>
</dbReference>
<feature type="domain" description="PucR C-terminal helix-turn-helix" evidence="2">
    <location>
        <begin position="485"/>
        <end position="543"/>
    </location>
</feature>
<comment type="similarity">
    <text evidence="1">Belongs to the CdaR family.</text>
</comment>
<dbReference type="InterPro" id="IPR051448">
    <property type="entry name" value="CdaR-like_regulators"/>
</dbReference>
<accession>A0ABM8CUN0</accession>
<dbReference type="InterPro" id="IPR042070">
    <property type="entry name" value="PucR_C-HTH_sf"/>
</dbReference>
<dbReference type="InterPro" id="IPR029016">
    <property type="entry name" value="GAF-like_dom_sf"/>
</dbReference>
<dbReference type="InterPro" id="IPR025736">
    <property type="entry name" value="PucR_C-HTH_dom"/>
</dbReference>
<dbReference type="PANTHER" id="PTHR33744:SF1">
    <property type="entry name" value="DNA-BINDING TRANSCRIPTIONAL ACTIVATOR ADER"/>
    <property type="match status" value="1"/>
</dbReference>